<dbReference type="Pfam" id="PF04324">
    <property type="entry name" value="Fer2_BFD"/>
    <property type="match status" value="1"/>
</dbReference>
<dbReference type="KEGG" id="cpf:CPF_2866"/>
<gene>
    <name evidence="2" type="ordered locus">CPF_2866</name>
</gene>
<keyword evidence="3" id="KW-1185">Reference proteome</keyword>
<dbReference type="AlphaFoldDB" id="A0A0H2YR01"/>
<dbReference type="RefSeq" id="WP_003456903.1">
    <property type="nucleotide sequence ID" value="NC_008261.1"/>
</dbReference>
<dbReference type="GeneID" id="93000854"/>
<dbReference type="PaxDb" id="195103-CPF_2866"/>
<protein>
    <submittedName>
        <fullName evidence="2">[2Fe-2S]-binding domain protein</fullName>
    </submittedName>
</protein>
<dbReference type="EMBL" id="CP000246">
    <property type="protein sequence ID" value="ABG83323.1"/>
    <property type="molecule type" value="Genomic_DNA"/>
</dbReference>
<accession>A0A0H2YR01</accession>
<reference evidence="2 3" key="1">
    <citation type="journal article" date="2006" name="Genome Res.">
        <title>Skewed genomic variability in strains of the toxigenic bacterial pathogen, Clostridium perfringens.</title>
        <authorList>
            <person name="Myers G.S."/>
            <person name="Rasko D.A."/>
            <person name="Cheung J.K."/>
            <person name="Ravel J."/>
            <person name="Seshadri R."/>
            <person name="Deboy R.T."/>
            <person name="Ren Q."/>
            <person name="Varga J."/>
            <person name="Awad M.M."/>
            <person name="Brinkac L.M."/>
            <person name="Daugherty S.C."/>
            <person name="Haft D.H."/>
            <person name="Dodson R.J."/>
            <person name="Madupu R."/>
            <person name="Nelson W.C."/>
            <person name="Rosovitz M.J."/>
            <person name="Sullivan S.A."/>
            <person name="Khouri H."/>
            <person name="Dimitrov G.I."/>
            <person name="Watkins K.L."/>
            <person name="Mulligan S."/>
            <person name="Benton J."/>
            <person name="Radune D."/>
            <person name="Fisher D.J."/>
            <person name="Atkins H.S."/>
            <person name="Hiscox T."/>
            <person name="Jost B.H."/>
            <person name="Billington S.J."/>
            <person name="Songer J.G."/>
            <person name="McClane B.A."/>
            <person name="Titball R.W."/>
            <person name="Rood J.I."/>
            <person name="Melville S.B."/>
            <person name="Paulsen I.T."/>
        </authorList>
    </citation>
    <scope>NUCLEOTIDE SEQUENCE [LARGE SCALE GENOMIC DNA]</scope>
    <source>
        <strain evidence="3">ATCC 13124 / DSM 756 / JCM 1290 / NCIMB 6125 / NCTC 8237 / S 107 / Type A</strain>
    </source>
</reference>
<proteinExistence type="predicted"/>
<feature type="domain" description="BFD-like [2Fe-2S]-binding" evidence="1">
    <location>
        <begin position="18"/>
        <end position="68"/>
    </location>
</feature>
<dbReference type="eggNOG" id="COG1251">
    <property type="taxonomic scope" value="Bacteria"/>
</dbReference>
<dbReference type="HOGENOM" id="CLU_159205_4_0_9"/>
<dbReference type="Proteomes" id="UP000001823">
    <property type="component" value="Chromosome"/>
</dbReference>
<evidence type="ECO:0000313" key="3">
    <source>
        <dbReference type="Proteomes" id="UP000001823"/>
    </source>
</evidence>
<organism evidence="2 3">
    <name type="scientific">Clostridium perfringens (strain ATCC 13124 / DSM 756 / JCM 1290 / NCIMB 6125 / NCTC 8237 / Type A)</name>
    <dbReference type="NCBI Taxonomy" id="195103"/>
    <lineage>
        <taxon>Bacteria</taxon>
        <taxon>Bacillati</taxon>
        <taxon>Bacillota</taxon>
        <taxon>Clostridia</taxon>
        <taxon>Eubacteriales</taxon>
        <taxon>Clostridiaceae</taxon>
        <taxon>Clostridium</taxon>
    </lineage>
</organism>
<name>A0A0H2YR01_CLOP1</name>
<dbReference type="InterPro" id="IPR007419">
    <property type="entry name" value="BFD-like_2Fe2S-bd_dom"/>
</dbReference>
<sequence length="71" mass="7849">MNDNNNLNQQVIDKMTKVCICRAISRAKIKEAIKNGAHTVEAVAEKTGATKGSCKGCRCRDKIEELIEDNQ</sequence>
<evidence type="ECO:0000259" key="1">
    <source>
        <dbReference type="Pfam" id="PF04324"/>
    </source>
</evidence>
<evidence type="ECO:0000313" key="2">
    <source>
        <dbReference type="EMBL" id="ABG83323.1"/>
    </source>
</evidence>
<dbReference type="STRING" id="195103.CPF_2866"/>
<dbReference type="Gene3D" id="1.10.10.1100">
    <property type="entry name" value="BFD-like [2Fe-2S]-binding domain"/>
    <property type="match status" value="1"/>
</dbReference>
<dbReference type="InterPro" id="IPR041854">
    <property type="entry name" value="BFD-like_2Fe2S-bd_dom_sf"/>
</dbReference>